<evidence type="ECO:0000313" key="9">
    <source>
        <dbReference type="EMBL" id="KAI7725698.1"/>
    </source>
</evidence>
<dbReference type="EMBL" id="JAMZMK010011877">
    <property type="protein sequence ID" value="KAI7725698.1"/>
    <property type="molecule type" value="Genomic_DNA"/>
</dbReference>
<evidence type="ECO:0000259" key="8">
    <source>
        <dbReference type="Pfam" id="PF12819"/>
    </source>
</evidence>
<proteinExistence type="predicted"/>
<dbReference type="InterPro" id="IPR001611">
    <property type="entry name" value="Leu-rich_rpt"/>
</dbReference>
<evidence type="ECO:0000256" key="7">
    <source>
        <dbReference type="ARBA" id="ARBA00023136"/>
    </source>
</evidence>
<sequence>MSTAIIPLYPTDTFTIEWNERNTGDKFLIYLHFAELEILKGNQKREFNIYLNGNLFSGPFSPIFQTTTTFNSIKPELVAPTYTLTISKTKNSTLPPIINALELYTLKQLPQNQTYDQDAAVLWSIKSTYNISTKNWQGDPCIPQEFIWDGIGCSRDDKNFTRITFLNLSTSGLNGQIASRIADLTMIDTLDLSNNNLTGSVPNFLSELSFLKVLNLKGNKFTGRIPVE</sequence>
<dbReference type="Pfam" id="PF12819">
    <property type="entry name" value="Malectin_like"/>
    <property type="match status" value="1"/>
</dbReference>
<keyword evidence="3" id="KW-0812">Transmembrane</keyword>
<evidence type="ECO:0000256" key="2">
    <source>
        <dbReference type="ARBA" id="ARBA00022614"/>
    </source>
</evidence>
<protein>
    <recommendedName>
        <fullName evidence="8">Malectin-like domain-containing protein</fullName>
    </recommendedName>
</protein>
<dbReference type="InterPro" id="IPR032675">
    <property type="entry name" value="LRR_dom_sf"/>
</dbReference>
<reference evidence="9" key="1">
    <citation type="submission" date="2022-06" db="EMBL/GenBank/DDBJ databases">
        <title>Uncovering the hologenomic basis of an extraordinary plant invasion.</title>
        <authorList>
            <person name="Bieker V.C."/>
            <person name="Martin M.D."/>
            <person name="Gilbert T."/>
            <person name="Hodgins K."/>
            <person name="Battlay P."/>
            <person name="Petersen B."/>
            <person name="Wilson J."/>
        </authorList>
    </citation>
    <scope>NUCLEOTIDE SEQUENCE</scope>
    <source>
        <strain evidence="9">AA19_3_7</strain>
        <tissue evidence="9">Leaf</tissue>
    </source>
</reference>
<dbReference type="SUPFAM" id="SSF52058">
    <property type="entry name" value="L domain-like"/>
    <property type="match status" value="1"/>
</dbReference>
<dbReference type="AlphaFoldDB" id="A0AAD5G2X8"/>
<evidence type="ECO:0000256" key="1">
    <source>
        <dbReference type="ARBA" id="ARBA00004167"/>
    </source>
</evidence>
<dbReference type="PANTHER" id="PTHR45631:SF202">
    <property type="entry name" value="SENESCENCE-INDUCED RECEPTOR-LIKE SERINE_THREONINE-PROTEIN KINASE"/>
    <property type="match status" value="1"/>
</dbReference>
<dbReference type="Gene3D" id="3.80.10.10">
    <property type="entry name" value="Ribonuclease Inhibitor"/>
    <property type="match status" value="1"/>
</dbReference>
<dbReference type="Pfam" id="PF00560">
    <property type="entry name" value="LRR_1"/>
    <property type="match status" value="2"/>
</dbReference>
<dbReference type="InterPro" id="IPR024788">
    <property type="entry name" value="Malectin-like_Carb-bd_dom"/>
</dbReference>
<feature type="non-terminal residue" evidence="9">
    <location>
        <position position="1"/>
    </location>
</feature>
<keyword evidence="5" id="KW-0677">Repeat</keyword>
<evidence type="ECO:0000256" key="4">
    <source>
        <dbReference type="ARBA" id="ARBA00022729"/>
    </source>
</evidence>
<gene>
    <name evidence="9" type="ORF">M8C21_027478</name>
</gene>
<evidence type="ECO:0000256" key="6">
    <source>
        <dbReference type="ARBA" id="ARBA00022989"/>
    </source>
</evidence>
<evidence type="ECO:0000313" key="10">
    <source>
        <dbReference type="Proteomes" id="UP001206925"/>
    </source>
</evidence>
<evidence type="ECO:0000256" key="5">
    <source>
        <dbReference type="ARBA" id="ARBA00022737"/>
    </source>
</evidence>
<name>A0AAD5G2X8_AMBAR</name>
<dbReference type="GO" id="GO:0016020">
    <property type="term" value="C:membrane"/>
    <property type="evidence" value="ECO:0007669"/>
    <property type="project" value="UniProtKB-SubCell"/>
</dbReference>
<feature type="domain" description="Malectin-like" evidence="8">
    <location>
        <begin position="1"/>
        <end position="105"/>
    </location>
</feature>
<keyword evidence="2" id="KW-0433">Leucine-rich repeat</keyword>
<keyword evidence="6" id="KW-1133">Transmembrane helix</keyword>
<accession>A0AAD5G2X8</accession>
<dbReference type="FunFam" id="3.80.10.10:FF:000129">
    <property type="entry name" value="Leucine-rich repeat receptor-like kinase"/>
    <property type="match status" value="1"/>
</dbReference>
<dbReference type="PANTHER" id="PTHR45631">
    <property type="entry name" value="OS07G0107800 PROTEIN-RELATED"/>
    <property type="match status" value="1"/>
</dbReference>
<organism evidence="9 10">
    <name type="scientific">Ambrosia artemisiifolia</name>
    <name type="common">Common ragweed</name>
    <dbReference type="NCBI Taxonomy" id="4212"/>
    <lineage>
        <taxon>Eukaryota</taxon>
        <taxon>Viridiplantae</taxon>
        <taxon>Streptophyta</taxon>
        <taxon>Embryophyta</taxon>
        <taxon>Tracheophyta</taxon>
        <taxon>Spermatophyta</taxon>
        <taxon>Magnoliopsida</taxon>
        <taxon>eudicotyledons</taxon>
        <taxon>Gunneridae</taxon>
        <taxon>Pentapetalae</taxon>
        <taxon>asterids</taxon>
        <taxon>campanulids</taxon>
        <taxon>Asterales</taxon>
        <taxon>Asteraceae</taxon>
        <taxon>Asteroideae</taxon>
        <taxon>Heliantheae alliance</taxon>
        <taxon>Heliantheae</taxon>
        <taxon>Ambrosia</taxon>
    </lineage>
</organism>
<keyword evidence="10" id="KW-1185">Reference proteome</keyword>
<comment type="caution">
    <text evidence="9">The sequence shown here is derived from an EMBL/GenBank/DDBJ whole genome shotgun (WGS) entry which is preliminary data.</text>
</comment>
<evidence type="ECO:0000256" key="3">
    <source>
        <dbReference type="ARBA" id="ARBA00022692"/>
    </source>
</evidence>
<comment type="subcellular location">
    <subcellularLocation>
        <location evidence="1">Membrane</location>
        <topology evidence="1">Single-pass membrane protein</topology>
    </subcellularLocation>
</comment>
<keyword evidence="4" id="KW-0732">Signal</keyword>
<keyword evidence="7" id="KW-0472">Membrane</keyword>
<dbReference type="Proteomes" id="UP001206925">
    <property type="component" value="Unassembled WGS sequence"/>
</dbReference>